<sequence>MRAETAAPVVQLTGNVGSHLHHRSMTEPATDPDTQKTFGDVVPPRSHETSAIEKQVRGFLRDAGYAVPKRGVLCQHPGAGKTFPTLTPDMIGEEWRTAVEVDPCSPVRIHGSSHHGEGTSSF</sequence>
<organism evidence="2">
    <name type="scientific">metagenome</name>
    <dbReference type="NCBI Taxonomy" id="256318"/>
    <lineage>
        <taxon>unclassified sequences</taxon>
        <taxon>metagenomes</taxon>
    </lineage>
</organism>
<reference evidence="2" key="1">
    <citation type="submission" date="2015-08" db="EMBL/GenBank/DDBJ databases">
        <authorList>
            <person name="Babu N.S."/>
            <person name="Beckwith C.J."/>
            <person name="Beseler K.G."/>
            <person name="Brison A."/>
            <person name="Carone J.V."/>
            <person name="Caskin T.P."/>
            <person name="Diamond M."/>
            <person name="Durham M.E."/>
            <person name="Foxe J.M."/>
            <person name="Go M."/>
            <person name="Henderson B.A."/>
            <person name="Jones I.B."/>
            <person name="McGettigan J.A."/>
            <person name="Micheletti S.J."/>
            <person name="Nasrallah M.E."/>
            <person name="Ortiz D."/>
            <person name="Piller C.R."/>
            <person name="Privatt S.R."/>
            <person name="Schneider S.L."/>
            <person name="Sharp S."/>
            <person name="Smith T.C."/>
            <person name="Stanton J.D."/>
            <person name="Ullery H.E."/>
            <person name="Wilson R.J."/>
            <person name="Serrano M.G."/>
            <person name="Buck G."/>
            <person name="Lee V."/>
            <person name="Wang Y."/>
            <person name="Carvalho R."/>
            <person name="Voegtly L."/>
            <person name="Shi R."/>
            <person name="Duckworth R."/>
            <person name="Johnson A."/>
            <person name="Loviza R."/>
            <person name="Walstead R."/>
            <person name="Shah Z."/>
            <person name="Kiflezghi M."/>
            <person name="Wade K."/>
            <person name="Ball S.L."/>
            <person name="Bradley K.W."/>
            <person name="Asai D.J."/>
            <person name="Bowman C.A."/>
            <person name="Russell D.A."/>
            <person name="Pope W.H."/>
            <person name="Jacobs-Sera D."/>
            <person name="Hendrix R.W."/>
            <person name="Hatfull G.F."/>
        </authorList>
    </citation>
    <scope>NUCLEOTIDE SEQUENCE</scope>
</reference>
<protein>
    <submittedName>
        <fullName evidence="2">Uncharacterized protein</fullName>
    </submittedName>
</protein>
<feature type="region of interest" description="Disordered" evidence="1">
    <location>
        <begin position="13"/>
        <end position="49"/>
    </location>
</feature>
<name>A0A2P2C7Q3_9ZZZZ</name>
<proteinExistence type="predicted"/>
<evidence type="ECO:0000256" key="1">
    <source>
        <dbReference type="SAM" id="MobiDB-lite"/>
    </source>
</evidence>
<dbReference type="AlphaFoldDB" id="A0A2P2C7Q3"/>
<gene>
    <name evidence="2" type="ORF">NOCA2480063</name>
</gene>
<evidence type="ECO:0000313" key="2">
    <source>
        <dbReference type="EMBL" id="CUR58026.1"/>
    </source>
</evidence>
<dbReference type="EMBL" id="CZKA01000043">
    <property type="protein sequence ID" value="CUR58026.1"/>
    <property type="molecule type" value="Genomic_DNA"/>
</dbReference>
<accession>A0A2P2C7Q3</accession>